<proteinExistence type="predicted"/>
<dbReference type="AlphaFoldDB" id="A0AA36GFV1"/>
<keyword evidence="3" id="KW-1185">Reference proteome</keyword>
<evidence type="ECO:0000256" key="1">
    <source>
        <dbReference type="SAM" id="MobiDB-lite"/>
    </source>
</evidence>
<evidence type="ECO:0000313" key="3">
    <source>
        <dbReference type="Proteomes" id="UP001176961"/>
    </source>
</evidence>
<feature type="compositionally biased region" description="Basic and acidic residues" evidence="1">
    <location>
        <begin position="39"/>
        <end position="50"/>
    </location>
</feature>
<sequence length="411" mass="44881">MPVVNELAPHGLVDWKPSVGGHLSCSGDKSAKPNESSEDTSKNDLSESRHKNLSKVSDAWRRTLAHRDGYDPISSKHPRYTTRKLKQEVQAVLNAERSSVNDSGKVYGLVQDILELLFEAELHRSTMCTACERLKEQFERDANFIRDLHAKQNVPIAITNTLLDTPFPLTKTNNADISSSISSVNLEGNGTKVLEPWIGANSLPPSSSPNVIVPPPLPPQSQPFSCVPLIDVTRPPPPIAEAKQVANLTPVAPPPPPPAAPPPSIGIPATNLPPMAVDCSFAIPPPARAPSNEMLTPPSCPLSVWAPTTVHPTVPVQETVSSVLNATLRPNTSNQYSGPFGPPIGSFHNGSSQAVDTFDGLQDRYPPSDVAPFQCFSDRRWNYRRPYNKEHVGGDRQRCFKRRRYSSQSHC</sequence>
<gene>
    <name evidence="2" type="ORF">CYNAS_LOCUS5002</name>
</gene>
<reference evidence="2" key="1">
    <citation type="submission" date="2023-07" db="EMBL/GenBank/DDBJ databases">
        <authorList>
            <consortium name="CYATHOMIX"/>
        </authorList>
    </citation>
    <scope>NUCLEOTIDE SEQUENCE</scope>
    <source>
        <strain evidence="2">N/A</strain>
    </source>
</reference>
<dbReference type="EMBL" id="CATQJL010000112">
    <property type="protein sequence ID" value="CAJ0593019.1"/>
    <property type="molecule type" value="Genomic_DNA"/>
</dbReference>
<dbReference type="Proteomes" id="UP001176961">
    <property type="component" value="Unassembled WGS sequence"/>
</dbReference>
<comment type="caution">
    <text evidence="2">The sequence shown here is derived from an EMBL/GenBank/DDBJ whole genome shotgun (WGS) entry which is preliminary data.</text>
</comment>
<name>A0AA36GFV1_CYLNA</name>
<protein>
    <submittedName>
        <fullName evidence="2">Uncharacterized protein</fullName>
    </submittedName>
</protein>
<organism evidence="2 3">
    <name type="scientific">Cylicocyclus nassatus</name>
    <name type="common">Nematode worm</name>
    <dbReference type="NCBI Taxonomy" id="53992"/>
    <lineage>
        <taxon>Eukaryota</taxon>
        <taxon>Metazoa</taxon>
        <taxon>Ecdysozoa</taxon>
        <taxon>Nematoda</taxon>
        <taxon>Chromadorea</taxon>
        <taxon>Rhabditida</taxon>
        <taxon>Rhabditina</taxon>
        <taxon>Rhabditomorpha</taxon>
        <taxon>Strongyloidea</taxon>
        <taxon>Strongylidae</taxon>
        <taxon>Cylicocyclus</taxon>
    </lineage>
</organism>
<evidence type="ECO:0000313" key="2">
    <source>
        <dbReference type="EMBL" id="CAJ0593019.1"/>
    </source>
</evidence>
<feature type="region of interest" description="Disordered" evidence="1">
    <location>
        <begin position="17"/>
        <end position="52"/>
    </location>
</feature>
<accession>A0AA36GFV1</accession>